<name>A0A1D8A9X5_9SPHN</name>
<dbReference type="Pfam" id="PF00866">
    <property type="entry name" value="Ring_hydroxyl_B"/>
    <property type="match status" value="1"/>
</dbReference>
<accession>A0A1D8A9X5</accession>
<dbReference type="CDD" id="cd00667">
    <property type="entry name" value="ring_hydroxylating_dioxygenases_beta"/>
    <property type="match status" value="1"/>
</dbReference>
<dbReference type="Gene3D" id="3.10.450.50">
    <property type="match status" value="1"/>
</dbReference>
<evidence type="ECO:0000256" key="1">
    <source>
        <dbReference type="ARBA" id="ARBA00009570"/>
    </source>
</evidence>
<sequence>MPEMIDDTLMLRLRVEDLLFEEADLLDSWRLKEWLALYTEDAWYHVPPSDVDGDTADPDTSLFYIIDDAVRMRERVSRLSKIGAHSEHPRSKVRHIVSNVRVHRDGTVIRARSSFIIYRSKDITSDAFVGHYIHEIVERDGALRIAGKKCVLDMEALRPHARISIIL</sequence>
<evidence type="ECO:0000256" key="2">
    <source>
        <dbReference type="ARBA" id="ARBA00023002"/>
    </source>
</evidence>
<keyword evidence="3" id="KW-0614">Plasmid</keyword>
<dbReference type="Proteomes" id="UP000094626">
    <property type="component" value="Plasmid pSA1"/>
</dbReference>
<dbReference type="InterPro" id="IPR032710">
    <property type="entry name" value="NTF2-like_dom_sf"/>
</dbReference>
<dbReference type="SUPFAM" id="SSF54427">
    <property type="entry name" value="NTF2-like"/>
    <property type="match status" value="1"/>
</dbReference>
<evidence type="ECO:0008006" key="5">
    <source>
        <dbReference type="Google" id="ProtNLM"/>
    </source>
</evidence>
<dbReference type="GO" id="GO:0019380">
    <property type="term" value="P:3-phenylpropionate catabolic process"/>
    <property type="evidence" value="ECO:0007669"/>
    <property type="project" value="TreeGrafter"/>
</dbReference>
<dbReference type="KEGG" id="nre:BES08_18565"/>
<comment type="similarity">
    <text evidence="1">Belongs to the bacterial ring-hydroxylating dioxygenase beta subunit family.</text>
</comment>
<keyword evidence="2" id="KW-0560">Oxidoreductase</keyword>
<dbReference type="EMBL" id="CP017076">
    <property type="protein sequence ID" value="AOR78909.1"/>
    <property type="molecule type" value="Genomic_DNA"/>
</dbReference>
<protein>
    <recommendedName>
        <fullName evidence="5">Aromatic-ring-hydroxylating dioxygenase subunit beta</fullName>
    </recommendedName>
</protein>
<evidence type="ECO:0000313" key="4">
    <source>
        <dbReference type="Proteomes" id="UP000094626"/>
    </source>
</evidence>
<geneLocation type="plasmid" evidence="3 4">
    <name>pSA1</name>
</geneLocation>
<dbReference type="RefSeq" id="WP_069709350.1">
    <property type="nucleotide sequence ID" value="NZ_CP017076.1"/>
</dbReference>
<gene>
    <name evidence="3" type="ORF">BES08_18565</name>
</gene>
<keyword evidence="4" id="KW-1185">Reference proteome</keyword>
<reference evidence="4" key="1">
    <citation type="journal article" date="2017" name="J. Biotechnol.">
        <title>Complete genome sequence of Novosphingobium resinovorum SA1, a versatile xenobiotic-degrading bacterium capable of utilizing sulfanilic acid.</title>
        <authorList>
            <person name="Hegedus B."/>
            <person name="Kos P.B."/>
            <person name="Balint B."/>
            <person name="Maroti G."/>
            <person name="Gan H.M."/>
            <person name="Perei K."/>
            <person name="Rakhely G."/>
        </authorList>
    </citation>
    <scope>NUCLEOTIDE SEQUENCE [LARGE SCALE GENOMIC DNA]</scope>
    <source>
        <strain evidence="4">SA1</strain>
    </source>
</reference>
<dbReference type="PANTHER" id="PTHR41534">
    <property type="entry name" value="BLR3401 PROTEIN"/>
    <property type="match status" value="1"/>
</dbReference>
<proteinExistence type="inferred from homology"/>
<dbReference type="InterPro" id="IPR000391">
    <property type="entry name" value="Rng_hydr_dOase-bsu"/>
</dbReference>
<evidence type="ECO:0000313" key="3">
    <source>
        <dbReference type="EMBL" id="AOR78909.1"/>
    </source>
</evidence>
<organism evidence="3 4">
    <name type="scientific">Novosphingobium resinovorum</name>
    <dbReference type="NCBI Taxonomy" id="158500"/>
    <lineage>
        <taxon>Bacteria</taxon>
        <taxon>Pseudomonadati</taxon>
        <taxon>Pseudomonadota</taxon>
        <taxon>Alphaproteobacteria</taxon>
        <taxon>Sphingomonadales</taxon>
        <taxon>Sphingomonadaceae</taxon>
        <taxon>Novosphingobium</taxon>
    </lineage>
</organism>
<dbReference type="AlphaFoldDB" id="A0A1D8A9X5"/>
<dbReference type="GO" id="GO:0016491">
    <property type="term" value="F:oxidoreductase activity"/>
    <property type="evidence" value="ECO:0007669"/>
    <property type="project" value="UniProtKB-KW"/>
</dbReference>
<dbReference type="PANTHER" id="PTHR41534:SF2">
    <property type="entry name" value="3-PHENYLPROPIONATE_CINNAMIC ACID DIOXYGENASE SUBUNIT BETA"/>
    <property type="match status" value="1"/>
</dbReference>